<evidence type="ECO:0000313" key="1">
    <source>
        <dbReference type="EMBL" id="RDU66691.1"/>
    </source>
</evidence>
<organism evidence="1 2">
    <name type="scientific">Helicobacter didelphidarum</name>
    <dbReference type="NCBI Taxonomy" id="2040648"/>
    <lineage>
        <taxon>Bacteria</taxon>
        <taxon>Pseudomonadati</taxon>
        <taxon>Campylobacterota</taxon>
        <taxon>Epsilonproteobacteria</taxon>
        <taxon>Campylobacterales</taxon>
        <taxon>Helicobacteraceae</taxon>
        <taxon>Helicobacter</taxon>
    </lineage>
</organism>
<protein>
    <submittedName>
        <fullName evidence="1">Uncharacterized protein</fullName>
    </submittedName>
</protein>
<dbReference type="AlphaFoldDB" id="A0A3D8IQ03"/>
<name>A0A3D8IQ03_9HELI</name>
<dbReference type="RefSeq" id="WP_115542477.1">
    <property type="nucleotide sequence ID" value="NZ_NXLQ01000003.1"/>
</dbReference>
<accession>A0A3D8IQ03</accession>
<reference evidence="1 2" key="1">
    <citation type="submission" date="2018-04" db="EMBL/GenBank/DDBJ databases">
        <title>Novel Campyloabacter and Helicobacter Species and Strains.</title>
        <authorList>
            <person name="Mannion A.J."/>
            <person name="Shen Z."/>
            <person name="Fox J.G."/>
        </authorList>
    </citation>
    <scope>NUCLEOTIDE SEQUENCE [LARGE SCALE GENOMIC DNA]</scope>
    <source>
        <strain evidence="1 2">MIT 17-337</strain>
    </source>
</reference>
<proteinExistence type="predicted"/>
<dbReference type="Proteomes" id="UP000256379">
    <property type="component" value="Unassembled WGS sequence"/>
</dbReference>
<comment type="caution">
    <text evidence="1">The sequence shown here is derived from an EMBL/GenBank/DDBJ whole genome shotgun (WGS) entry which is preliminary data.</text>
</comment>
<sequence length="262" mass="31155">MVRILFFSIFLYTFNYNFIFAFETACMQNSQTFPITINFTNPHSQSLEQILNKSNLQVIQEAIGIEWDLSFSTQEENKITTLPLLYHQTNSEVIQRDFLLIEMQNQCQSYIAPTNTIATIYGKKYFELQERMMQQDNISNTLVLRADFALNINCEFNDENCKTRIIVNDQFFTLELQKSLEDSYGTLIYFLTFYVPKDSHISARSYENQPFLWSYGAKYCDNSKRDLQQCSDEVFYQKQKKHKRIYMQEINDTLLTRLRKEL</sequence>
<gene>
    <name evidence="1" type="ORF">CQA53_02640</name>
</gene>
<evidence type="ECO:0000313" key="2">
    <source>
        <dbReference type="Proteomes" id="UP000256379"/>
    </source>
</evidence>
<keyword evidence="2" id="KW-1185">Reference proteome</keyword>
<dbReference type="EMBL" id="NXLQ01000003">
    <property type="protein sequence ID" value="RDU66691.1"/>
    <property type="molecule type" value="Genomic_DNA"/>
</dbReference>